<dbReference type="Proteomes" id="UP001231649">
    <property type="component" value="Chromosome 16"/>
</dbReference>
<organism evidence="1 2">
    <name type="scientific">Mythimna loreyi</name>
    <dbReference type="NCBI Taxonomy" id="667449"/>
    <lineage>
        <taxon>Eukaryota</taxon>
        <taxon>Metazoa</taxon>
        <taxon>Ecdysozoa</taxon>
        <taxon>Arthropoda</taxon>
        <taxon>Hexapoda</taxon>
        <taxon>Insecta</taxon>
        <taxon>Pterygota</taxon>
        <taxon>Neoptera</taxon>
        <taxon>Endopterygota</taxon>
        <taxon>Lepidoptera</taxon>
        <taxon>Glossata</taxon>
        <taxon>Ditrysia</taxon>
        <taxon>Noctuoidea</taxon>
        <taxon>Noctuidae</taxon>
        <taxon>Noctuinae</taxon>
        <taxon>Hadenini</taxon>
        <taxon>Mythimna</taxon>
    </lineage>
</organism>
<gene>
    <name evidence="1" type="ORF">PYW08_004204</name>
</gene>
<keyword evidence="2" id="KW-1185">Reference proteome</keyword>
<name>A0ACC2QQT3_9NEOP</name>
<sequence length="299" mass="32996">MEDEPIETIRETSRNLLVLNRRKHRDEVADVRRSMIGLRTNSDTVAILARKLKTKSTVTAPELNTLKNALIDDAVNIEVMLHTHGALRGLVREMTGHEVNKQCAAVGCFCNLALGEPKACVLLAKATGSYLIPALDNMSAELAVTSAWTLGNLAGSGPKACELLVSQGAIAKLIELLLSNNEETRDSVMYALVHFAYQLRDDLKPEHLQKILQILPALRIATSSQLFFILSCHSHFTNHFLSEEFALKTLRTCSFETTSGSLSSSVLDSVHEAYKLNPLLFLRPSMYIMTCGMAGMKRI</sequence>
<reference evidence="1" key="1">
    <citation type="submission" date="2023-03" db="EMBL/GenBank/DDBJ databases">
        <title>Chromosome-level genomes of two armyworms, Mythimna separata and Mythimna loreyi, provide insights into the biosynthesis and reception of sex pheromones.</title>
        <authorList>
            <person name="Zhao H."/>
        </authorList>
    </citation>
    <scope>NUCLEOTIDE SEQUENCE</scope>
    <source>
        <strain evidence="1">BeijingLab</strain>
    </source>
</reference>
<proteinExistence type="predicted"/>
<dbReference type="EMBL" id="CM056792">
    <property type="protein sequence ID" value="KAJ8721802.1"/>
    <property type="molecule type" value="Genomic_DNA"/>
</dbReference>
<comment type="caution">
    <text evidence="1">The sequence shown here is derived from an EMBL/GenBank/DDBJ whole genome shotgun (WGS) entry which is preliminary data.</text>
</comment>
<evidence type="ECO:0000313" key="2">
    <source>
        <dbReference type="Proteomes" id="UP001231649"/>
    </source>
</evidence>
<protein>
    <submittedName>
        <fullName evidence="1">Uncharacterized protein</fullName>
    </submittedName>
</protein>
<evidence type="ECO:0000313" key="1">
    <source>
        <dbReference type="EMBL" id="KAJ8721802.1"/>
    </source>
</evidence>
<accession>A0ACC2QQT3</accession>